<comment type="caution">
    <text evidence="2">The sequence shown here is derived from an EMBL/GenBank/DDBJ whole genome shotgun (WGS) entry which is preliminary data.</text>
</comment>
<keyword evidence="1" id="KW-1133">Transmembrane helix</keyword>
<evidence type="ECO:0000313" key="3">
    <source>
        <dbReference type="Proteomes" id="UP000607653"/>
    </source>
</evidence>
<sequence length="113" mass="12725">MKLVGAQEGYGMSNDCWWTRVVAIAASGKLVIPTMFWFCFRSYNDENRFCGWCGNYLENLSVHNVVSKVRVEDSLAWESEYYSSGWVSRAVDVYGVQGSCNSPASRQSLGKVM</sequence>
<gene>
    <name evidence="2" type="ORF">HUJ06_031959</name>
</gene>
<keyword evidence="1" id="KW-0812">Transmembrane</keyword>
<dbReference type="Proteomes" id="UP000607653">
    <property type="component" value="Unassembled WGS sequence"/>
</dbReference>
<organism evidence="2 3">
    <name type="scientific">Nelumbo nucifera</name>
    <name type="common">Sacred lotus</name>
    <dbReference type="NCBI Taxonomy" id="4432"/>
    <lineage>
        <taxon>Eukaryota</taxon>
        <taxon>Viridiplantae</taxon>
        <taxon>Streptophyta</taxon>
        <taxon>Embryophyta</taxon>
        <taxon>Tracheophyta</taxon>
        <taxon>Spermatophyta</taxon>
        <taxon>Magnoliopsida</taxon>
        <taxon>Proteales</taxon>
        <taxon>Nelumbonaceae</taxon>
        <taxon>Nelumbo</taxon>
    </lineage>
</organism>
<dbReference type="EMBL" id="DUZY01000240">
    <property type="protein sequence ID" value="DAD49572.1"/>
    <property type="molecule type" value="Genomic_DNA"/>
</dbReference>
<evidence type="ECO:0000313" key="2">
    <source>
        <dbReference type="EMBL" id="DAD49572.1"/>
    </source>
</evidence>
<feature type="transmembrane region" description="Helical" evidence="1">
    <location>
        <begin position="17"/>
        <end position="40"/>
    </location>
</feature>
<accession>A0A822ZWD6</accession>
<name>A0A822ZWD6_NELNU</name>
<protein>
    <submittedName>
        <fullName evidence="2">Uncharacterized protein</fullName>
    </submittedName>
</protein>
<reference evidence="2 3" key="1">
    <citation type="journal article" date="2020" name="Mol. Biol. Evol.">
        <title>Distinct Expression and Methylation Patterns for Genes with Different Fates following a Single Whole-Genome Duplication in Flowering Plants.</title>
        <authorList>
            <person name="Shi T."/>
            <person name="Rahmani R.S."/>
            <person name="Gugger P.F."/>
            <person name="Wang M."/>
            <person name="Li H."/>
            <person name="Zhang Y."/>
            <person name="Li Z."/>
            <person name="Wang Q."/>
            <person name="Van de Peer Y."/>
            <person name="Marchal K."/>
            <person name="Chen J."/>
        </authorList>
    </citation>
    <scope>NUCLEOTIDE SEQUENCE [LARGE SCALE GENOMIC DNA]</scope>
    <source>
        <tissue evidence="2">Leaf</tissue>
    </source>
</reference>
<keyword evidence="3" id="KW-1185">Reference proteome</keyword>
<evidence type="ECO:0000256" key="1">
    <source>
        <dbReference type="SAM" id="Phobius"/>
    </source>
</evidence>
<proteinExistence type="predicted"/>
<dbReference type="AlphaFoldDB" id="A0A822ZWD6"/>
<keyword evidence="1" id="KW-0472">Membrane</keyword>